<dbReference type="InterPro" id="IPR007387">
    <property type="entry name" value="TRAP_DctQ"/>
</dbReference>
<evidence type="ECO:0000256" key="6">
    <source>
        <dbReference type="ARBA" id="ARBA00022989"/>
    </source>
</evidence>
<comment type="subunit">
    <text evidence="9">The complex comprises the extracytoplasmic solute receptor protein and the two transmembrane proteins.</text>
</comment>
<comment type="subcellular location">
    <subcellularLocation>
        <location evidence="1 9">Cell inner membrane</location>
        <topology evidence="1 9">Multi-pass membrane protein</topology>
    </subcellularLocation>
</comment>
<feature type="transmembrane region" description="Helical" evidence="9">
    <location>
        <begin position="99"/>
        <end position="123"/>
    </location>
</feature>
<dbReference type="GO" id="GO:0015740">
    <property type="term" value="P:C4-dicarboxylate transport"/>
    <property type="evidence" value="ECO:0007669"/>
    <property type="project" value="TreeGrafter"/>
</dbReference>
<dbReference type="PANTHER" id="PTHR35011">
    <property type="entry name" value="2,3-DIKETO-L-GULONATE TRAP TRANSPORTER SMALL PERMEASE PROTEIN YIAM"/>
    <property type="match status" value="1"/>
</dbReference>
<dbReference type="Proteomes" id="UP000207598">
    <property type="component" value="Unassembled WGS sequence"/>
</dbReference>
<comment type="similarity">
    <text evidence="8 9">Belongs to the TRAP transporter small permease family.</text>
</comment>
<evidence type="ECO:0000256" key="2">
    <source>
        <dbReference type="ARBA" id="ARBA00022448"/>
    </source>
</evidence>
<reference evidence="11 12" key="1">
    <citation type="submission" date="2017-05" db="EMBL/GenBank/DDBJ databases">
        <authorList>
            <person name="Song R."/>
            <person name="Chenine A.L."/>
            <person name="Ruprecht R.M."/>
        </authorList>
    </citation>
    <scope>NUCLEOTIDE SEQUENCE [LARGE SCALE GENOMIC DNA]</scope>
    <source>
        <strain evidence="11 12">CECT 8898</strain>
    </source>
</reference>
<keyword evidence="4 9" id="KW-0997">Cell inner membrane</keyword>
<dbReference type="GO" id="GO:0005886">
    <property type="term" value="C:plasma membrane"/>
    <property type="evidence" value="ECO:0007669"/>
    <property type="project" value="UniProtKB-SubCell"/>
</dbReference>
<dbReference type="OrthoDB" id="7843894at2"/>
<accession>A0A238K3C7</accession>
<dbReference type="GO" id="GO:0022857">
    <property type="term" value="F:transmembrane transporter activity"/>
    <property type="evidence" value="ECO:0007669"/>
    <property type="project" value="UniProtKB-UniRule"/>
</dbReference>
<feature type="transmembrane region" description="Helical" evidence="9">
    <location>
        <begin position="60"/>
        <end position="79"/>
    </location>
</feature>
<feature type="transmembrane region" description="Helical" evidence="9">
    <location>
        <begin position="149"/>
        <end position="169"/>
    </location>
</feature>
<evidence type="ECO:0000256" key="8">
    <source>
        <dbReference type="ARBA" id="ARBA00038436"/>
    </source>
</evidence>
<keyword evidence="7 9" id="KW-0472">Membrane</keyword>
<dbReference type="InterPro" id="IPR055348">
    <property type="entry name" value="DctQ"/>
</dbReference>
<dbReference type="RefSeq" id="WP_094019978.1">
    <property type="nucleotide sequence ID" value="NZ_FXYF01000002.1"/>
</dbReference>
<comment type="function">
    <text evidence="9">Part of the tripartite ATP-independent periplasmic (TRAP) transport system.</text>
</comment>
<evidence type="ECO:0000313" key="12">
    <source>
        <dbReference type="Proteomes" id="UP000207598"/>
    </source>
</evidence>
<name>A0A238K3C7_9RHOB</name>
<organism evidence="11 12">
    <name type="scientific">Maliponia aquimaris</name>
    <dbReference type="NCBI Taxonomy" id="1673631"/>
    <lineage>
        <taxon>Bacteria</taxon>
        <taxon>Pseudomonadati</taxon>
        <taxon>Pseudomonadota</taxon>
        <taxon>Alphaproteobacteria</taxon>
        <taxon>Rhodobacterales</taxon>
        <taxon>Paracoccaceae</taxon>
        <taxon>Maliponia</taxon>
    </lineage>
</organism>
<evidence type="ECO:0000256" key="9">
    <source>
        <dbReference type="RuleBase" id="RU369079"/>
    </source>
</evidence>
<dbReference type="PANTHER" id="PTHR35011:SF2">
    <property type="entry name" value="2,3-DIKETO-L-GULONATE TRAP TRANSPORTER SMALL PERMEASE PROTEIN YIAM"/>
    <property type="match status" value="1"/>
</dbReference>
<keyword evidence="2 9" id="KW-0813">Transport</keyword>
<evidence type="ECO:0000256" key="4">
    <source>
        <dbReference type="ARBA" id="ARBA00022519"/>
    </source>
</evidence>
<evidence type="ECO:0000256" key="5">
    <source>
        <dbReference type="ARBA" id="ARBA00022692"/>
    </source>
</evidence>
<keyword evidence="3" id="KW-1003">Cell membrane</keyword>
<evidence type="ECO:0000256" key="7">
    <source>
        <dbReference type="ARBA" id="ARBA00023136"/>
    </source>
</evidence>
<keyword evidence="5 9" id="KW-0812">Transmembrane</keyword>
<evidence type="ECO:0000259" key="10">
    <source>
        <dbReference type="Pfam" id="PF04290"/>
    </source>
</evidence>
<evidence type="ECO:0000256" key="1">
    <source>
        <dbReference type="ARBA" id="ARBA00004429"/>
    </source>
</evidence>
<keyword evidence="6 9" id="KW-1133">Transmembrane helix</keyword>
<feature type="transmembrane region" description="Helical" evidence="9">
    <location>
        <begin position="26"/>
        <end position="48"/>
    </location>
</feature>
<evidence type="ECO:0000256" key="3">
    <source>
        <dbReference type="ARBA" id="ARBA00022475"/>
    </source>
</evidence>
<dbReference type="AlphaFoldDB" id="A0A238K3C7"/>
<keyword evidence="12" id="KW-1185">Reference proteome</keyword>
<feature type="domain" description="Tripartite ATP-independent periplasmic transporters DctQ component" evidence="10">
    <location>
        <begin position="39"/>
        <end position="172"/>
    </location>
</feature>
<proteinExistence type="inferred from homology"/>
<sequence length="210" mass="22909">MAGHASVLEDDSLLSRLDRALVRVELGMAFVSGVGAFGLMCLAVISVTGRNFFNEPLRGYVDWIEAAMPLIAIFGISYVQRVGGHIRMDIVVGALKGRLLWIAEFITTFFILVLMVLLVWGTWAHFGRSFDFGAPNWSRDSSIDIGLPIWPAKLIVPIAFAVICLRLVLQLWGYGRAIVLGLDTPAGVPLVQSVAEQAMAEADQVRGHDA</sequence>
<dbReference type="EMBL" id="FXYF01000002">
    <property type="protein sequence ID" value="SMX36967.1"/>
    <property type="molecule type" value="Genomic_DNA"/>
</dbReference>
<evidence type="ECO:0000313" key="11">
    <source>
        <dbReference type="EMBL" id="SMX36967.1"/>
    </source>
</evidence>
<protein>
    <recommendedName>
        <fullName evidence="9">TRAP transporter small permease protein</fullName>
    </recommendedName>
</protein>
<gene>
    <name evidence="11" type="ORF">MAA8898_01136</name>
</gene>
<dbReference type="Pfam" id="PF04290">
    <property type="entry name" value="DctQ"/>
    <property type="match status" value="1"/>
</dbReference>